<evidence type="ECO:0000313" key="3">
    <source>
        <dbReference type="EMBL" id="CAD7287456.1"/>
    </source>
</evidence>
<dbReference type="GO" id="GO:0016829">
    <property type="term" value="F:lyase activity"/>
    <property type="evidence" value="ECO:0007669"/>
    <property type="project" value="UniProtKB-KW"/>
</dbReference>
<evidence type="ECO:0000259" key="2">
    <source>
        <dbReference type="PROSITE" id="PS51782"/>
    </source>
</evidence>
<sequence length="401" mass="44894">MKALFKILLIIGLTCANANTKQNLNINQVDILQSLDIPQNFTHTSYYKDMKKSITKRQIDDFVRVLRAGYKYIPILKTSVKSSGLPEPFFYLAMVESGFSNKVVSNAKAAGIWQFMAVTAQAHGLKIDKYVDERRDPIKATNAAAKYLKGLKSQFGKWYLAILAYNCGDGCLRKAIRNAGTDDLTTLLDPNAKYLPDETRRFIIKILRASIIAKDSEFILSRDANILSTQGQKLTRVSVPGGTTLKQVGDSVGLSVKRLKEENTHLNYAFTPPNSKNYHIYLPESKLSIFNENFKPIQSNNKFYTYTVKKGDTLLNIAKTSGVSHKAIKEYNELQTSIISINQKLIIPRSDRNKIQSYVVQNGDTLEILSKRFNVAIKDIKEANALASNDVLAIGDNIVIP</sequence>
<dbReference type="CDD" id="cd16894">
    <property type="entry name" value="MltD-like"/>
    <property type="match status" value="1"/>
</dbReference>
<keyword evidence="1" id="KW-0732">Signal</keyword>
<gene>
    <name evidence="3" type="primary">mltD</name>
    <name evidence="3" type="ORF">LMG7974_00335</name>
</gene>
<evidence type="ECO:0000256" key="1">
    <source>
        <dbReference type="SAM" id="SignalP"/>
    </source>
</evidence>
<dbReference type="InterPro" id="IPR008258">
    <property type="entry name" value="Transglycosylase_SLT_dom_1"/>
</dbReference>
<dbReference type="PANTHER" id="PTHR33734">
    <property type="entry name" value="LYSM DOMAIN-CONTAINING GPI-ANCHORED PROTEIN 2"/>
    <property type="match status" value="1"/>
</dbReference>
<dbReference type="Gene3D" id="1.10.530.10">
    <property type="match status" value="1"/>
</dbReference>
<dbReference type="InterPro" id="IPR023346">
    <property type="entry name" value="Lysozyme-like_dom_sf"/>
</dbReference>
<dbReference type="SMART" id="SM00257">
    <property type="entry name" value="LysM"/>
    <property type="match status" value="2"/>
</dbReference>
<feature type="signal peptide" evidence="1">
    <location>
        <begin position="1"/>
        <end position="18"/>
    </location>
</feature>
<organism evidence="3 4">
    <name type="scientific">Campylobacter majalis</name>
    <dbReference type="NCBI Taxonomy" id="2790656"/>
    <lineage>
        <taxon>Bacteria</taxon>
        <taxon>Pseudomonadati</taxon>
        <taxon>Campylobacterota</taxon>
        <taxon>Epsilonproteobacteria</taxon>
        <taxon>Campylobacterales</taxon>
        <taxon>Campylobacteraceae</taxon>
        <taxon>Campylobacter</taxon>
    </lineage>
</organism>
<dbReference type="SUPFAM" id="SSF53955">
    <property type="entry name" value="Lysozyme-like"/>
    <property type="match status" value="1"/>
</dbReference>
<dbReference type="RefSeq" id="WP_229932152.1">
    <property type="nucleotide sequence ID" value="NZ_CAJHOF010000002.1"/>
</dbReference>
<dbReference type="Gene3D" id="3.10.350.10">
    <property type="entry name" value="LysM domain"/>
    <property type="match status" value="2"/>
</dbReference>
<dbReference type="Pfam" id="PF01464">
    <property type="entry name" value="SLT"/>
    <property type="match status" value="1"/>
</dbReference>
<keyword evidence="4" id="KW-1185">Reference proteome</keyword>
<dbReference type="Pfam" id="PF01476">
    <property type="entry name" value="LysM"/>
    <property type="match status" value="2"/>
</dbReference>
<keyword evidence="3" id="KW-0456">Lyase</keyword>
<name>A0ABM8Q3J6_9BACT</name>
<protein>
    <submittedName>
        <fullName evidence="3">Membrane-bound lytic murein transglycosylase D</fullName>
        <ecNumber evidence="3">4.2.2.-</ecNumber>
    </submittedName>
</protein>
<dbReference type="SUPFAM" id="SSF54106">
    <property type="entry name" value="LysM domain"/>
    <property type="match status" value="2"/>
</dbReference>
<feature type="domain" description="LysM" evidence="2">
    <location>
        <begin position="304"/>
        <end position="347"/>
    </location>
</feature>
<dbReference type="PANTHER" id="PTHR33734:SF22">
    <property type="entry name" value="MEMBRANE-BOUND LYTIC MUREIN TRANSGLYCOSYLASE D"/>
    <property type="match status" value="1"/>
</dbReference>
<dbReference type="CDD" id="cd00118">
    <property type="entry name" value="LysM"/>
    <property type="match status" value="2"/>
</dbReference>
<proteinExistence type="predicted"/>
<dbReference type="Proteomes" id="UP000789803">
    <property type="component" value="Unassembled WGS sequence"/>
</dbReference>
<dbReference type="PROSITE" id="PS51782">
    <property type="entry name" value="LYSM"/>
    <property type="match status" value="2"/>
</dbReference>
<comment type="caution">
    <text evidence="3">The sequence shown here is derived from an EMBL/GenBank/DDBJ whole genome shotgun (WGS) entry which is preliminary data.</text>
</comment>
<accession>A0ABM8Q3J6</accession>
<dbReference type="InterPro" id="IPR036779">
    <property type="entry name" value="LysM_dom_sf"/>
</dbReference>
<reference evidence="3 4" key="1">
    <citation type="submission" date="2020-11" db="EMBL/GenBank/DDBJ databases">
        <authorList>
            <person name="Peeters C."/>
        </authorList>
    </citation>
    <scope>NUCLEOTIDE SEQUENCE [LARGE SCALE GENOMIC DNA]</scope>
    <source>
        <strain evidence="3 4">LMG 7974</strain>
    </source>
</reference>
<feature type="domain" description="LysM" evidence="2">
    <location>
        <begin position="356"/>
        <end position="400"/>
    </location>
</feature>
<dbReference type="EMBL" id="CAJHOF010000002">
    <property type="protein sequence ID" value="CAD7287456.1"/>
    <property type="molecule type" value="Genomic_DNA"/>
</dbReference>
<feature type="chain" id="PRO_5045507685" evidence="1">
    <location>
        <begin position="19"/>
        <end position="401"/>
    </location>
</feature>
<dbReference type="EC" id="4.2.2.-" evidence="3"/>
<evidence type="ECO:0000313" key="4">
    <source>
        <dbReference type="Proteomes" id="UP000789803"/>
    </source>
</evidence>
<dbReference type="InterPro" id="IPR018392">
    <property type="entry name" value="LysM"/>
</dbReference>